<protein>
    <submittedName>
        <fullName evidence="3">Primosomal protein DnaI</fullName>
    </submittedName>
</protein>
<dbReference type="InterPro" id="IPR027417">
    <property type="entry name" value="P-loop_NTPase"/>
</dbReference>
<dbReference type="NCBIfam" id="NF006505">
    <property type="entry name" value="PRK08939.1"/>
    <property type="match status" value="1"/>
</dbReference>
<comment type="caution">
    <text evidence="3">The sequence shown here is derived from an EMBL/GenBank/DDBJ whole genome shotgun (WGS) entry which is preliminary data.</text>
</comment>
<dbReference type="InterPro" id="IPR002611">
    <property type="entry name" value="IstB_ATP-bd"/>
</dbReference>
<reference evidence="3 4" key="1">
    <citation type="journal article" date="2011" name="J. Bacteriol.">
        <title>Genome Sequence of Lactobacillus ruminis SPM0211, Isolated from a Fecal Sample from a Healthy Korean.</title>
        <authorList>
            <person name="Lee S."/>
            <person name="Cho Y.J."/>
            <person name="Lee A.H."/>
            <person name="Chun J."/>
            <person name="Ha N.J."/>
            <person name="Ko G."/>
        </authorList>
    </citation>
    <scope>NUCLEOTIDE SEQUENCE [LARGE SCALE GENOMIC DNA]</scope>
    <source>
        <strain evidence="3 4">SPM0211</strain>
    </source>
</reference>
<dbReference type="GO" id="GO:0006260">
    <property type="term" value="P:DNA replication"/>
    <property type="evidence" value="ECO:0007669"/>
    <property type="project" value="TreeGrafter"/>
</dbReference>
<dbReference type="GO" id="GO:0005524">
    <property type="term" value="F:ATP binding"/>
    <property type="evidence" value="ECO:0007669"/>
    <property type="project" value="InterPro"/>
</dbReference>
<dbReference type="EMBL" id="AFOJ01000002">
    <property type="protein sequence ID" value="EGM53004.1"/>
    <property type="molecule type" value="Genomic_DNA"/>
</dbReference>
<dbReference type="PANTHER" id="PTHR30050">
    <property type="entry name" value="CHROMOSOMAL REPLICATION INITIATOR PROTEIN DNAA"/>
    <property type="match status" value="1"/>
</dbReference>
<feature type="domain" description="Primosomal DnaI N-terminal" evidence="2">
    <location>
        <begin position="4"/>
        <end position="96"/>
    </location>
</feature>
<dbReference type="PANTHER" id="PTHR30050:SF8">
    <property type="entry name" value="PRIMOSOMAL PROTEIN DNAI"/>
    <property type="match status" value="1"/>
</dbReference>
<dbReference type="CDD" id="cd00009">
    <property type="entry name" value="AAA"/>
    <property type="match status" value="1"/>
</dbReference>
<evidence type="ECO:0000313" key="4">
    <source>
        <dbReference type="Proteomes" id="UP000002971"/>
    </source>
</evidence>
<dbReference type="AlphaFoldDB" id="F7QXI6"/>
<dbReference type="Pfam" id="PF07319">
    <property type="entry name" value="DnaI_N"/>
    <property type="match status" value="1"/>
</dbReference>
<evidence type="ECO:0000259" key="2">
    <source>
        <dbReference type="Pfam" id="PF07319"/>
    </source>
</evidence>
<feature type="domain" description="IstB-like ATP-binding" evidence="1">
    <location>
        <begin position="100"/>
        <end position="277"/>
    </location>
</feature>
<name>F7QXI6_9LACO</name>
<organism evidence="3 4">
    <name type="scientific">Ligilactobacillus ruminis SPM0211</name>
    <dbReference type="NCBI Taxonomy" id="1040964"/>
    <lineage>
        <taxon>Bacteria</taxon>
        <taxon>Bacillati</taxon>
        <taxon>Bacillota</taxon>
        <taxon>Bacilli</taxon>
        <taxon>Lactobacillales</taxon>
        <taxon>Lactobacillaceae</taxon>
        <taxon>Ligilactobacillus</taxon>
    </lineage>
</organism>
<sequence length="316" mass="36157">MNLMEDVGQKMTELMEKYHWEEKVRSVYKEVLKSPEIVAFIKEHHDELDADEIRRSMSKFIEYLNFKKDRDAGKKTFMPGYCPKLIMSSKHVQIVYLPTKENLKQKQQRKIKQRVRAISVPKSIKNASLQEYGTMTKGRAAALKQALLFVRSYVENPNEFHKGLYLEGKFGVGKTYLLGAIANDLAENGFSTTILHVPTFISDLKALLGDKTTGRTVADAVNEVKNAPVLMLDDIGADSLSNWSRDDILGVILQHRMQEELPTFFSSNLSMEELESSYLTFNNRMESDPLKAKRIMERIKFLATEIIVDGPNLRND</sequence>
<accession>F7QXI6</accession>
<dbReference type="SUPFAM" id="SSF52540">
    <property type="entry name" value="P-loop containing nucleoside triphosphate hydrolases"/>
    <property type="match status" value="2"/>
</dbReference>
<dbReference type="InterPro" id="IPR009928">
    <property type="entry name" value="DnaI_N"/>
</dbReference>
<evidence type="ECO:0000313" key="3">
    <source>
        <dbReference type="EMBL" id="EGM53004.1"/>
    </source>
</evidence>
<gene>
    <name evidence="3" type="ORF">LRU_00140</name>
</gene>
<dbReference type="Proteomes" id="UP000002971">
    <property type="component" value="Unassembled WGS sequence"/>
</dbReference>
<dbReference type="Pfam" id="PF01695">
    <property type="entry name" value="IstB_IS21"/>
    <property type="match status" value="1"/>
</dbReference>
<proteinExistence type="predicted"/>
<dbReference type="Gene3D" id="3.40.50.300">
    <property type="entry name" value="P-loop containing nucleotide triphosphate hydrolases"/>
    <property type="match status" value="1"/>
</dbReference>
<evidence type="ECO:0000259" key="1">
    <source>
        <dbReference type="Pfam" id="PF01695"/>
    </source>
</evidence>